<feature type="non-terminal residue" evidence="1">
    <location>
        <position position="69"/>
    </location>
</feature>
<dbReference type="EMBL" id="QDEB01049766">
    <property type="protein sequence ID" value="RZC37739.1"/>
    <property type="molecule type" value="Genomic_DNA"/>
</dbReference>
<accession>A0A482VZ99</accession>
<comment type="caution">
    <text evidence="1">The sequence shown here is derived from an EMBL/GenBank/DDBJ whole genome shotgun (WGS) entry which is preliminary data.</text>
</comment>
<keyword evidence="2" id="KW-1185">Reference proteome</keyword>
<evidence type="ECO:0000313" key="2">
    <source>
        <dbReference type="Proteomes" id="UP000292052"/>
    </source>
</evidence>
<organism evidence="1 2">
    <name type="scientific">Asbolus verrucosus</name>
    <name type="common">Desert ironclad beetle</name>
    <dbReference type="NCBI Taxonomy" id="1661398"/>
    <lineage>
        <taxon>Eukaryota</taxon>
        <taxon>Metazoa</taxon>
        <taxon>Ecdysozoa</taxon>
        <taxon>Arthropoda</taxon>
        <taxon>Hexapoda</taxon>
        <taxon>Insecta</taxon>
        <taxon>Pterygota</taxon>
        <taxon>Neoptera</taxon>
        <taxon>Endopterygota</taxon>
        <taxon>Coleoptera</taxon>
        <taxon>Polyphaga</taxon>
        <taxon>Cucujiformia</taxon>
        <taxon>Tenebrionidae</taxon>
        <taxon>Pimeliinae</taxon>
        <taxon>Asbolus</taxon>
    </lineage>
</organism>
<evidence type="ECO:0000313" key="1">
    <source>
        <dbReference type="EMBL" id="RZC37739.1"/>
    </source>
</evidence>
<proteinExistence type="predicted"/>
<dbReference type="Proteomes" id="UP000292052">
    <property type="component" value="Unassembled WGS sequence"/>
</dbReference>
<dbReference type="AlphaFoldDB" id="A0A482VZ99"/>
<sequence length="69" mass="7923">MYLVLGAAKTNYSQARRSYTLRYPNMPAPHPNVFQRFDQKKFNAILSGREKTSYHKNSCIERGNVGRSG</sequence>
<reference evidence="1 2" key="1">
    <citation type="submission" date="2017-03" db="EMBL/GenBank/DDBJ databases">
        <title>Genome of the blue death feigning beetle - Asbolus verrucosus.</title>
        <authorList>
            <person name="Rider S.D."/>
        </authorList>
    </citation>
    <scope>NUCLEOTIDE SEQUENCE [LARGE SCALE GENOMIC DNA]</scope>
    <source>
        <strain evidence="1">Butters</strain>
        <tissue evidence="1">Head and leg muscle</tissue>
    </source>
</reference>
<protein>
    <recommendedName>
        <fullName evidence="3">DUF4817 domain-containing protein</fullName>
    </recommendedName>
</protein>
<name>A0A482VZ99_ASBVE</name>
<gene>
    <name evidence="1" type="ORF">BDFB_011633</name>
</gene>
<evidence type="ECO:0008006" key="3">
    <source>
        <dbReference type="Google" id="ProtNLM"/>
    </source>
</evidence>